<name>A0A151NCB8_ALLMI</name>
<dbReference type="InterPro" id="IPR043502">
    <property type="entry name" value="DNA/RNA_pol_sf"/>
</dbReference>
<keyword evidence="3" id="KW-0540">Nuclease</keyword>
<comment type="caution">
    <text evidence="8">The sequence shown here is derived from an EMBL/GenBank/DDBJ whole genome shotgun (WGS) entry which is preliminary data.</text>
</comment>
<evidence type="ECO:0000313" key="9">
    <source>
        <dbReference type="Proteomes" id="UP000050525"/>
    </source>
</evidence>
<evidence type="ECO:0000256" key="6">
    <source>
        <dbReference type="ARBA" id="ARBA00022918"/>
    </source>
</evidence>
<evidence type="ECO:0000256" key="3">
    <source>
        <dbReference type="ARBA" id="ARBA00022722"/>
    </source>
</evidence>
<dbReference type="Pfam" id="PF17917">
    <property type="entry name" value="RT_RNaseH"/>
    <property type="match status" value="1"/>
</dbReference>
<evidence type="ECO:0000259" key="7">
    <source>
        <dbReference type="Pfam" id="PF17917"/>
    </source>
</evidence>
<reference evidence="8 9" key="1">
    <citation type="journal article" date="2012" name="Genome Biol.">
        <title>Sequencing three crocodilian genomes to illuminate the evolution of archosaurs and amniotes.</title>
        <authorList>
            <person name="St John J.A."/>
            <person name="Braun E.L."/>
            <person name="Isberg S.R."/>
            <person name="Miles L.G."/>
            <person name="Chong A.Y."/>
            <person name="Gongora J."/>
            <person name="Dalzell P."/>
            <person name="Moran C."/>
            <person name="Bed'hom B."/>
            <person name="Abzhanov A."/>
            <person name="Burgess S.C."/>
            <person name="Cooksey A.M."/>
            <person name="Castoe T.A."/>
            <person name="Crawford N.G."/>
            <person name="Densmore L.D."/>
            <person name="Drew J.C."/>
            <person name="Edwards S.V."/>
            <person name="Faircloth B.C."/>
            <person name="Fujita M.K."/>
            <person name="Greenwold M.J."/>
            <person name="Hoffmann F.G."/>
            <person name="Howard J.M."/>
            <person name="Iguchi T."/>
            <person name="Janes D.E."/>
            <person name="Khan S.Y."/>
            <person name="Kohno S."/>
            <person name="de Koning A.J."/>
            <person name="Lance S.L."/>
            <person name="McCarthy F.M."/>
            <person name="McCormack J.E."/>
            <person name="Merchant M.E."/>
            <person name="Peterson D.G."/>
            <person name="Pollock D.D."/>
            <person name="Pourmand N."/>
            <person name="Raney B.J."/>
            <person name="Roessler K.A."/>
            <person name="Sanford J.R."/>
            <person name="Sawyer R.H."/>
            <person name="Schmidt C.J."/>
            <person name="Triplett E.W."/>
            <person name="Tuberville T.D."/>
            <person name="Venegas-Anaya M."/>
            <person name="Howard J.T."/>
            <person name="Jarvis E.D."/>
            <person name="Guillette L.J.Jr."/>
            <person name="Glenn T.C."/>
            <person name="Green R.E."/>
            <person name="Ray D.A."/>
        </authorList>
    </citation>
    <scope>NUCLEOTIDE SEQUENCE [LARGE SCALE GENOMIC DNA]</scope>
    <source>
        <strain evidence="8">KSC_2009_1</strain>
    </source>
</reference>
<dbReference type="STRING" id="8496.A0A151NCB8"/>
<keyword evidence="4" id="KW-0255">Endonuclease</keyword>
<gene>
    <name evidence="8" type="ORF">Y1Q_0010962</name>
</gene>
<keyword evidence="2" id="KW-0548">Nucleotidyltransferase</keyword>
<dbReference type="GO" id="GO:0003964">
    <property type="term" value="F:RNA-directed DNA polymerase activity"/>
    <property type="evidence" value="ECO:0007669"/>
    <property type="project" value="UniProtKB-KW"/>
</dbReference>
<dbReference type="FunFam" id="3.10.20.370:FF:000001">
    <property type="entry name" value="Retrovirus-related Pol polyprotein from transposon 17.6-like protein"/>
    <property type="match status" value="1"/>
</dbReference>
<dbReference type="PANTHER" id="PTHR34072">
    <property type="entry name" value="ENZYMATIC POLYPROTEIN-RELATED"/>
    <property type="match status" value="1"/>
</dbReference>
<dbReference type="PANTHER" id="PTHR34072:SF52">
    <property type="entry name" value="RIBONUCLEASE H"/>
    <property type="match status" value="1"/>
</dbReference>
<dbReference type="Proteomes" id="UP000050525">
    <property type="component" value="Unassembled WGS sequence"/>
</dbReference>
<evidence type="ECO:0000256" key="2">
    <source>
        <dbReference type="ARBA" id="ARBA00022695"/>
    </source>
</evidence>
<evidence type="ECO:0000313" key="8">
    <source>
        <dbReference type="EMBL" id="KYO34457.1"/>
    </source>
</evidence>
<accession>A0A151NCB8</accession>
<dbReference type="AlphaFoldDB" id="A0A151NCB8"/>
<keyword evidence="5" id="KW-0378">Hydrolase</keyword>
<keyword evidence="6" id="KW-0695">RNA-directed DNA polymerase</keyword>
<dbReference type="GO" id="GO:0004519">
    <property type="term" value="F:endonuclease activity"/>
    <property type="evidence" value="ECO:0007669"/>
    <property type="project" value="UniProtKB-KW"/>
</dbReference>
<sequence length="168" mass="18843">MIEQPFYRVGVDIADLLRHRTRRGVLTLGDFATRYPVAVALTSTEAPVVADASDTGLGAVLLQEHEGNKNPVVYLSRKLIPWEQNLSSGEKECLVIVWVLSKPRPYLSGQPLVVLMDHVPLQWLQTMQNPNTKLQRWAGQLQEFNFTIEHIKGSRNVIADALSRKDSG</sequence>
<organism evidence="8 9">
    <name type="scientific">Alligator mississippiensis</name>
    <name type="common">American alligator</name>
    <dbReference type="NCBI Taxonomy" id="8496"/>
    <lineage>
        <taxon>Eukaryota</taxon>
        <taxon>Metazoa</taxon>
        <taxon>Chordata</taxon>
        <taxon>Craniata</taxon>
        <taxon>Vertebrata</taxon>
        <taxon>Euteleostomi</taxon>
        <taxon>Archelosauria</taxon>
        <taxon>Archosauria</taxon>
        <taxon>Crocodylia</taxon>
        <taxon>Alligatoridae</taxon>
        <taxon>Alligatorinae</taxon>
        <taxon>Alligator</taxon>
    </lineage>
</organism>
<dbReference type="Gene3D" id="3.10.20.370">
    <property type="match status" value="1"/>
</dbReference>
<keyword evidence="9" id="KW-1185">Reference proteome</keyword>
<evidence type="ECO:0000256" key="5">
    <source>
        <dbReference type="ARBA" id="ARBA00022801"/>
    </source>
</evidence>
<dbReference type="GO" id="GO:0016787">
    <property type="term" value="F:hydrolase activity"/>
    <property type="evidence" value="ECO:0007669"/>
    <property type="project" value="UniProtKB-KW"/>
</dbReference>
<proteinExistence type="predicted"/>
<feature type="domain" description="Reverse transcriptase RNase H-like" evidence="7">
    <location>
        <begin position="48"/>
        <end position="144"/>
    </location>
</feature>
<dbReference type="SUPFAM" id="SSF56672">
    <property type="entry name" value="DNA/RNA polymerases"/>
    <property type="match status" value="1"/>
</dbReference>
<keyword evidence="1" id="KW-0808">Transferase</keyword>
<evidence type="ECO:0000256" key="1">
    <source>
        <dbReference type="ARBA" id="ARBA00022679"/>
    </source>
</evidence>
<dbReference type="CDD" id="cd09274">
    <property type="entry name" value="RNase_HI_RT_Ty3"/>
    <property type="match status" value="1"/>
</dbReference>
<dbReference type="InterPro" id="IPR041373">
    <property type="entry name" value="RT_RNaseH"/>
</dbReference>
<dbReference type="EMBL" id="AKHW03003438">
    <property type="protein sequence ID" value="KYO34457.1"/>
    <property type="molecule type" value="Genomic_DNA"/>
</dbReference>
<protein>
    <recommendedName>
        <fullName evidence="7">Reverse transcriptase RNase H-like domain-containing protein</fullName>
    </recommendedName>
</protein>
<evidence type="ECO:0000256" key="4">
    <source>
        <dbReference type="ARBA" id="ARBA00022759"/>
    </source>
</evidence>